<dbReference type="SUPFAM" id="SSF56752">
    <property type="entry name" value="D-aminoacid aminotransferase-like PLP-dependent enzymes"/>
    <property type="match status" value="1"/>
</dbReference>
<dbReference type="Gene3D" id="3.30.470.10">
    <property type="match status" value="1"/>
</dbReference>
<evidence type="ECO:0000313" key="3">
    <source>
        <dbReference type="EMBL" id="KAK1366764.1"/>
    </source>
</evidence>
<feature type="region of interest" description="Disordered" evidence="1">
    <location>
        <begin position="735"/>
        <end position="754"/>
    </location>
</feature>
<dbReference type="GO" id="GO:0005829">
    <property type="term" value="C:cytosol"/>
    <property type="evidence" value="ECO:0007669"/>
    <property type="project" value="TreeGrafter"/>
</dbReference>
<evidence type="ECO:0000313" key="4">
    <source>
        <dbReference type="Proteomes" id="UP001237642"/>
    </source>
</evidence>
<evidence type="ECO:0000256" key="2">
    <source>
        <dbReference type="SAM" id="SignalP"/>
    </source>
</evidence>
<feature type="compositionally biased region" description="Basic and acidic residues" evidence="1">
    <location>
        <begin position="737"/>
        <end position="747"/>
    </location>
</feature>
<reference evidence="3" key="2">
    <citation type="submission" date="2023-05" db="EMBL/GenBank/DDBJ databases">
        <authorList>
            <person name="Schelkunov M.I."/>
        </authorList>
    </citation>
    <scope>NUCLEOTIDE SEQUENCE</scope>
    <source>
        <strain evidence="3">Hsosn_3</strain>
        <tissue evidence="3">Leaf</tissue>
    </source>
</reference>
<reference evidence="3" key="1">
    <citation type="submission" date="2023-02" db="EMBL/GenBank/DDBJ databases">
        <title>Genome of toxic invasive species Heracleum sosnowskyi carries increased number of genes despite the absence of recent whole-genome duplications.</title>
        <authorList>
            <person name="Schelkunov M."/>
            <person name="Shtratnikova V."/>
            <person name="Makarenko M."/>
            <person name="Klepikova A."/>
            <person name="Omelchenko D."/>
            <person name="Novikova G."/>
            <person name="Obukhova E."/>
            <person name="Bogdanov V."/>
            <person name="Penin A."/>
            <person name="Logacheva M."/>
        </authorList>
    </citation>
    <scope>NUCLEOTIDE SEQUENCE</scope>
    <source>
        <strain evidence="3">Hsosn_3</strain>
        <tissue evidence="3">Leaf</tissue>
    </source>
</reference>
<dbReference type="InterPro" id="IPR043131">
    <property type="entry name" value="BCAT-like_N"/>
</dbReference>
<dbReference type="InterPro" id="IPR037239">
    <property type="entry name" value="OSBP_sf"/>
</dbReference>
<dbReference type="Pfam" id="PF01237">
    <property type="entry name" value="Oxysterol_BP"/>
    <property type="match status" value="2"/>
</dbReference>
<dbReference type="GO" id="GO:0032934">
    <property type="term" value="F:sterol binding"/>
    <property type="evidence" value="ECO:0007669"/>
    <property type="project" value="TreeGrafter"/>
</dbReference>
<feature type="region of interest" description="Disordered" evidence="1">
    <location>
        <begin position="256"/>
        <end position="325"/>
    </location>
</feature>
<dbReference type="Proteomes" id="UP001237642">
    <property type="component" value="Unassembled WGS sequence"/>
</dbReference>
<dbReference type="InterPro" id="IPR000648">
    <property type="entry name" value="Oxysterol-bd"/>
</dbReference>
<feature type="region of interest" description="Disordered" evidence="1">
    <location>
        <begin position="417"/>
        <end position="470"/>
    </location>
</feature>
<dbReference type="SUPFAM" id="SSF144000">
    <property type="entry name" value="Oxysterol-binding protein-like"/>
    <property type="match status" value="1"/>
</dbReference>
<accession>A0AAD8HHZ6</accession>
<keyword evidence="2" id="KW-0732">Signal</keyword>
<gene>
    <name evidence="3" type="ORF">POM88_042325</name>
</gene>
<name>A0AAD8HHZ6_9APIA</name>
<feature type="compositionally biased region" description="Basic and acidic residues" evidence="1">
    <location>
        <begin position="287"/>
        <end position="296"/>
    </location>
</feature>
<comment type="caution">
    <text evidence="3">The sequence shown here is derived from an EMBL/GenBank/DDBJ whole genome shotgun (WGS) entry which is preliminary data.</text>
</comment>
<evidence type="ECO:0000256" key="1">
    <source>
        <dbReference type="SAM" id="MobiDB-lite"/>
    </source>
</evidence>
<keyword evidence="4" id="KW-1185">Reference proteome</keyword>
<dbReference type="GO" id="GO:0016020">
    <property type="term" value="C:membrane"/>
    <property type="evidence" value="ECO:0007669"/>
    <property type="project" value="TreeGrafter"/>
</dbReference>
<sequence length="887" mass="99203">MKALMMVVEKVALILSSVDGIDEQSLAASEPSTGIFIDVKRLNQVGLQVHKEWLGNSLLRILYVAAFAVSGYASTDGRHCKPFNPMLGETYEADYPEKGLRFFSEKVSHHPTLIACHCEGKGWKFWGDSNLRSKFWGRSIQLDPLGTLTLEFDDFTCIRVHGFVEDDTGEKVATLRGKWDEHMYYTLGDRVSKTKDFSSASLLWKRKETPPNLTRYNLTPFAITLNELTPGLQEKRLWIQDLDQINDIWKMGSTTRQMKRSKAKKQVKRKYVTAHHLQQQQRKKKPVHVEEAEKISTRKSPRLNKLQANTDATVTNRPASARRKLDLQDISHEDEHMGENDHIEDDLPPPPPPPPLTPADKKIVMRLKDYEKHMTDYEKQRAINVKKNNKVFIALKLPTLAAGMKKANSKIIKGKEKVQNDEDYVPEPAEEQSANERTKKLEKTKFFSGPTTRSRANDADTKDATEKEASSLIPEVPANIELSEAPVGQGSMADFLALRKSQKENAKKAVATENAPITRKVGADSSLPDYEDDEDNEAQVVCPKRLRGETRMDKVHTRSFENRVVIDMNERSGALAQTFGSSTCGIHSALQNLLVSGAEKLTDSLLDVTRKQHFDKANVTVASKLFLALVNVILMDTVKDTVLANERWVPPPGKGSLYIRPLLMGSGSVLSLAPAPEFTFLIYVSPVGNYFKDGLSPIDLMVETETHRATPGGTGCVKTIGNYAAVLKAQSSAKAKGYSDKKKRPDDGEPSQGRVFIKTRKRRAGRKYQTDPSVINYRIEKIKKNIDTSGEDIQELITDGKLHGPFWLIGRSSNPSKISATPPKGTYVQDLTSKIRESLVEEVEAKVSKKMQEEVDAQDATSTLFSHDRLIVYANASESRVPAEEST</sequence>
<feature type="signal peptide" evidence="2">
    <location>
        <begin position="1"/>
        <end position="20"/>
    </location>
</feature>
<dbReference type="PANTHER" id="PTHR10972:SF88">
    <property type="entry name" value="OXYSTEROL-BINDING PROTEIN-RELATED PROTEIN 2B"/>
    <property type="match status" value="1"/>
</dbReference>
<feature type="compositionally biased region" description="Polar residues" evidence="1">
    <location>
        <begin position="306"/>
        <end position="318"/>
    </location>
</feature>
<dbReference type="Gene3D" id="2.40.160.120">
    <property type="match status" value="1"/>
</dbReference>
<feature type="compositionally biased region" description="Acidic residues" evidence="1">
    <location>
        <begin position="421"/>
        <end position="430"/>
    </location>
</feature>
<dbReference type="PANTHER" id="PTHR10972">
    <property type="entry name" value="OXYSTEROL-BINDING PROTEIN-RELATED"/>
    <property type="match status" value="1"/>
</dbReference>
<organism evidence="3 4">
    <name type="scientific">Heracleum sosnowskyi</name>
    <dbReference type="NCBI Taxonomy" id="360622"/>
    <lineage>
        <taxon>Eukaryota</taxon>
        <taxon>Viridiplantae</taxon>
        <taxon>Streptophyta</taxon>
        <taxon>Embryophyta</taxon>
        <taxon>Tracheophyta</taxon>
        <taxon>Spermatophyta</taxon>
        <taxon>Magnoliopsida</taxon>
        <taxon>eudicotyledons</taxon>
        <taxon>Gunneridae</taxon>
        <taxon>Pentapetalae</taxon>
        <taxon>asterids</taxon>
        <taxon>campanulids</taxon>
        <taxon>Apiales</taxon>
        <taxon>Apiaceae</taxon>
        <taxon>Apioideae</taxon>
        <taxon>apioid superclade</taxon>
        <taxon>Tordylieae</taxon>
        <taxon>Tordyliinae</taxon>
        <taxon>Heracleum</taxon>
    </lineage>
</organism>
<feature type="compositionally biased region" description="Basic and acidic residues" evidence="1">
    <location>
        <begin position="455"/>
        <end position="469"/>
    </location>
</feature>
<dbReference type="InterPro" id="IPR036038">
    <property type="entry name" value="Aminotransferase-like"/>
</dbReference>
<dbReference type="EMBL" id="JAUIZM010000009">
    <property type="protein sequence ID" value="KAK1366764.1"/>
    <property type="molecule type" value="Genomic_DNA"/>
</dbReference>
<feature type="compositionally biased region" description="Pro residues" evidence="1">
    <location>
        <begin position="348"/>
        <end position="357"/>
    </location>
</feature>
<dbReference type="InterPro" id="IPR043132">
    <property type="entry name" value="BCAT-like_C"/>
</dbReference>
<dbReference type="AlphaFoldDB" id="A0AAD8HHZ6"/>
<feature type="compositionally biased region" description="Basic and acidic residues" evidence="1">
    <location>
        <begin position="434"/>
        <end position="445"/>
    </location>
</feature>
<proteinExistence type="predicted"/>
<dbReference type="GO" id="GO:0003824">
    <property type="term" value="F:catalytic activity"/>
    <property type="evidence" value="ECO:0007669"/>
    <property type="project" value="InterPro"/>
</dbReference>
<feature type="compositionally biased region" description="Basic residues" evidence="1">
    <location>
        <begin position="257"/>
        <end position="273"/>
    </location>
</feature>
<protein>
    <submittedName>
        <fullName evidence="3">Uncharacterized protein</fullName>
    </submittedName>
</protein>
<feature type="chain" id="PRO_5041945325" evidence="2">
    <location>
        <begin position="21"/>
        <end position="887"/>
    </location>
</feature>
<dbReference type="Gene3D" id="3.20.10.10">
    <property type="entry name" value="D-amino Acid Aminotransferase, subunit A, domain 2"/>
    <property type="match status" value="1"/>
</dbReference>
<feature type="region of interest" description="Disordered" evidence="1">
    <location>
        <begin position="337"/>
        <end position="358"/>
    </location>
</feature>